<dbReference type="RefSeq" id="WP_387347328.1">
    <property type="nucleotide sequence ID" value="NZ_JBIAXI010000036.1"/>
</dbReference>
<organism evidence="1 2">
    <name type="scientific">Microtetraspora fusca</name>
    <dbReference type="NCBI Taxonomy" id="1997"/>
    <lineage>
        <taxon>Bacteria</taxon>
        <taxon>Bacillati</taxon>
        <taxon>Actinomycetota</taxon>
        <taxon>Actinomycetes</taxon>
        <taxon>Streptosporangiales</taxon>
        <taxon>Streptosporangiaceae</taxon>
        <taxon>Microtetraspora</taxon>
    </lineage>
</organism>
<evidence type="ECO:0000313" key="1">
    <source>
        <dbReference type="EMBL" id="MFF4778737.1"/>
    </source>
</evidence>
<dbReference type="InterPro" id="IPR012338">
    <property type="entry name" value="Beta-lactam/transpept-like"/>
</dbReference>
<keyword evidence="2" id="KW-1185">Reference proteome</keyword>
<proteinExistence type="predicted"/>
<comment type="caution">
    <text evidence="1">The sequence shown here is derived from an EMBL/GenBank/DDBJ whole genome shotgun (WGS) entry which is preliminary data.</text>
</comment>
<protein>
    <recommendedName>
        <fullName evidence="3">Serine hydrolase</fullName>
    </recommendedName>
</protein>
<dbReference type="Gene3D" id="3.40.710.10">
    <property type="entry name" value="DD-peptidase/beta-lactamase superfamily"/>
    <property type="match status" value="1"/>
</dbReference>
<evidence type="ECO:0008006" key="3">
    <source>
        <dbReference type="Google" id="ProtNLM"/>
    </source>
</evidence>
<gene>
    <name evidence="1" type="ORF">ACFY05_38525</name>
</gene>
<name>A0ABW6VHC0_MICFU</name>
<dbReference type="EMBL" id="JBIAXI010000036">
    <property type="protein sequence ID" value="MFF4778737.1"/>
    <property type="molecule type" value="Genomic_DNA"/>
</dbReference>
<dbReference type="Proteomes" id="UP001602119">
    <property type="component" value="Unassembled WGS sequence"/>
</dbReference>
<accession>A0ABW6VHC0</accession>
<sequence length="124" mass="13322">MSLSRIAAWTAPRELDTIEWYASPAQVCQAFARLSKLPDKRVGEALSINNAGLALDRAQWPCVWFKGGSEPGVSDLGHLARTADGRSFVVTTLASDPRTPFDEGRTISEQLGLTCGAFTPVKGS</sequence>
<reference evidence="1 2" key="1">
    <citation type="submission" date="2024-10" db="EMBL/GenBank/DDBJ databases">
        <title>The Natural Products Discovery Center: Release of the First 8490 Sequenced Strains for Exploring Actinobacteria Biosynthetic Diversity.</title>
        <authorList>
            <person name="Kalkreuter E."/>
            <person name="Kautsar S.A."/>
            <person name="Yang D."/>
            <person name="Bader C.D."/>
            <person name="Teijaro C.N."/>
            <person name="Fluegel L."/>
            <person name="Davis C.M."/>
            <person name="Simpson J.R."/>
            <person name="Lauterbach L."/>
            <person name="Steele A.D."/>
            <person name="Gui C."/>
            <person name="Meng S."/>
            <person name="Li G."/>
            <person name="Viehrig K."/>
            <person name="Ye F."/>
            <person name="Su P."/>
            <person name="Kiefer A.F."/>
            <person name="Nichols A."/>
            <person name="Cepeda A.J."/>
            <person name="Yan W."/>
            <person name="Fan B."/>
            <person name="Jiang Y."/>
            <person name="Adhikari A."/>
            <person name="Zheng C.-J."/>
            <person name="Schuster L."/>
            <person name="Cowan T.M."/>
            <person name="Smanski M.J."/>
            <person name="Chevrette M.G."/>
            <person name="De Carvalho L.P.S."/>
            <person name="Shen B."/>
        </authorList>
    </citation>
    <scope>NUCLEOTIDE SEQUENCE [LARGE SCALE GENOMIC DNA]</scope>
    <source>
        <strain evidence="1 2">NPDC001281</strain>
    </source>
</reference>
<evidence type="ECO:0000313" key="2">
    <source>
        <dbReference type="Proteomes" id="UP001602119"/>
    </source>
</evidence>